<dbReference type="InterPro" id="IPR012657">
    <property type="entry name" value="23S_rRNA-intervening_sequence"/>
</dbReference>
<evidence type="ECO:0000313" key="2">
    <source>
        <dbReference type="Proteomes" id="UP000184172"/>
    </source>
</evidence>
<dbReference type="AlphaFoldDB" id="A0A1M6LRJ1"/>
<protein>
    <submittedName>
        <fullName evidence="1">Four helix bundle protein</fullName>
    </submittedName>
</protein>
<evidence type="ECO:0000313" key="1">
    <source>
        <dbReference type="EMBL" id="SHJ73844.1"/>
    </source>
</evidence>
<organism evidence="1 2">
    <name type="scientific">Aequorivita viscosa</name>
    <dbReference type="NCBI Taxonomy" id="797419"/>
    <lineage>
        <taxon>Bacteria</taxon>
        <taxon>Pseudomonadati</taxon>
        <taxon>Bacteroidota</taxon>
        <taxon>Flavobacteriia</taxon>
        <taxon>Flavobacteriales</taxon>
        <taxon>Flavobacteriaceae</taxon>
        <taxon>Aequorivita</taxon>
    </lineage>
</organism>
<dbReference type="STRING" id="797419.SAMN05216556_12239"/>
<dbReference type="SUPFAM" id="SSF158446">
    <property type="entry name" value="IVS-encoded protein-like"/>
    <property type="match status" value="1"/>
</dbReference>
<dbReference type="Gene3D" id="1.20.1440.60">
    <property type="entry name" value="23S rRNA-intervening sequence"/>
    <property type="match status" value="1"/>
</dbReference>
<dbReference type="InterPro" id="IPR036583">
    <property type="entry name" value="23S_rRNA_IVS_sf"/>
</dbReference>
<dbReference type="PANTHER" id="PTHR38471">
    <property type="entry name" value="FOUR HELIX BUNDLE PROTEIN"/>
    <property type="match status" value="1"/>
</dbReference>
<dbReference type="NCBIfam" id="TIGR02436">
    <property type="entry name" value="four helix bundle protein"/>
    <property type="match status" value="1"/>
</dbReference>
<dbReference type="Proteomes" id="UP000184172">
    <property type="component" value="Unassembled WGS sequence"/>
</dbReference>
<dbReference type="EMBL" id="FQYV01000024">
    <property type="protein sequence ID" value="SHJ73844.1"/>
    <property type="molecule type" value="Genomic_DNA"/>
</dbReference>
<accession>A0A1M6LRJ1</accession>
<keyword evidence="2" id="KW-1185">Reference proteome</keyword>
<sequence>MQHTMISQYHFKFEELHVYQKAIEFGELVHSQIAAFPKIEDYRLSAQFARAANSISFNIAEGSGSSDASFLNYPRISRDSSREGLTATTKALVRNYITLEQCEKNRGLLVEINKMLAALMKHLNNKNSP</sequence>
<reference evidence="2" key="1">
    <citation type="submission" date="2016-11" db="EMBL/GenBank/DDBJ databases">
        <authorList>
            <person name="Varghese N."/>
            <person name="Submissions S."/>
        </authorList>
    </citation>
    <scope>NUCLEOTIDE SEQUENCE [LARGE SCALE GENOMIC DNA]</scope>
    <source>
        <strain evidence="2">DSM 26349</strain>
    </source>
</reference>
<proteinExistence type="predicted"/>
<dbReference type="Pfam" id="PF05635">
    <property type="entry name" value="23S_rRNA_IVP"/>
    <property type="match status" value="1"/>
</dbReference>
<gene>
    <name evidence="1" type="ORF">SAMN04487908_12420</name>
</gene>
<name>A0A1M6LRJ1_9FLAO</name>
<dbReference type="PANTHER" id="PTHR38471:SF2">
    <property type="entry name" value="FOUR HELIX BUNDLE PROTEIN"/>
    <property type="match status" value="1"/>
</dbReference>